<keyword evidence="10 18" id="KW-1133">Transmembrane helix</keyword>
<evidence type="ECO:0000256" key="1">
    <source>
        <dbReference type="ARBA" id="ARBA00004429"/>
    </source>
</evidence>
<feature type="chain" id="PRO_5044913100" description="Thiol:disulfide interchange protein DsbD" evidence="18">
    <location>
        <begin position="35"/>
        <end position="881"/>
    </location>
</feature>
<dbReference type="InterPro" id="IPR036929">
    <property type="entry name" value="DsbDN_sf"/>
</dbReference>
<keyword evidence="6 18" id="KW-0812">Transmembrane</keyword>
<dbReference type="InterPro" id="IPR013766">
    <property type="entry name" value="Thioredoxin_domain"/>
</dbReference>
<dbReference type="InterPro" id="IPR028250">
    <property type="entry name" value="DsbDN"/>
</dbReference>
<dbReference type="Gene3D" id="2.60.40.1250">
    <property type="entry name" value="Thiol:disulfide interchange protein DsbD, N-terminal domain"/>
    <property type="match status" value="2"/>
</dbReference>
<dbReference type="SUPFAM" id="SSF52833">
    <property type="entry name" value="Thioredoxin-like"/>
    <property type="match status" value="1"/>
</dbReference>
<keyword evidence="14 18" id="KW-1015">Disulfide bond</keyword>
<keyword evidence="12 18" id="KW-0520">NAD</keyword>
<evidence type="ECO:0000256" key="7">
    <source>
        <dbReference type="ARBA" id="ARBA00022729"/>
    </source>
</evidence>
<comment type="function">
    <text evidence="18">Required to facilitate the formation of correct disulfide bonds in some periplasmic proteins and for the assembly of the periplasmic c-type cytochromes. Acts by transferring electrons from cytoplasmic thioredoxin to the periplasm. This transfer involves a cascade of disulfide bond formation and reduction steps.</text>
</comment>
<dbReference type="InterPro" id="IPR035671">
    <property type="entry name" value="DsbD_gamma"/>
</dbReference>
<protein>
    <recommendedName>
        <fullName evidence="18">Thiol:disulfide interchange protein DsbD</fullName>
        <ecNumber evidence="18">1.8.1.8</ecNumber>
    </recommendedName>
    <alternativeName>
        <fullName evidence="18">Protein-disulfide reductase</fullName>
        <shortName evidence="18">Disulfide reductase</shortName>
    </alternativeName>
</protein>
<dbReference type="CDD" id="cd02953">
    <property type="entry name" value="DsbDgamma"/>
    <property type="match status" value="1"/>
</dbReference>
<feature type="transmembrane region" description="Helical" evidence="18">
    <location>
        <begin position="461"/>
        <end position="492"/>
    </location>
</feature>
<keyword evidence="7 18" id="KW-0732">Signal</keyword>
<dbReference type="EMBL" id="CP133568">
    <property type="protein sequence ID" value="WMT03765.1"/>
    <property type="molecule type" value="Genomic_DNA"/>
</dbReference>
<dbReference type="PANTHER" id="PTHR32234">
    <property type="entry name" value="THIOL:DISULFIDE INTERCHANGE PROTEIN DSBD"/>
    <property type="match status" value="1"/>
</dbReference>
<evidence type="ECO:0000256" key="5">
    <source>
        <dbReference type="ARBA" id="ARBA00022519"/>
    </source>
</evidence>
<keyword evidence="13 18" id="KW-0472">Membrane</keyword>
<feature type="transmembrane region" description="Helical" evidence="18">
    <location>
        <begin position="587"/>
        <end position="614"/>
    </location>
</feature>
<feature type="transmembrane region" description="Helical" evidence="18">
    <location>
        <begin position="713"/>
        <end position="735"/>
    </location>
</feature>
<dbReference type="Pfam" id="PF02683">
    <property type="entry name" value="DsbD_TM"/>
    <property type="match status" value="1"/>
</dbReference>
<dbReference type="InterPro" id="IPR003834">
    <property type="entry name" value="Cyt_c_assmbl_TM_dom"/>
</dbReference>
<dbReference type="EC" id="1.8.1.8" evidence="18"/>
<feature type="disulfide bond" description="Redox-active" evidence="18">
    <location>
        <begin position="134"/>
        <end position="140"/>
    </location>
</feature>
<evidence type="ECO:0000256" key="2">
    <source>
        <dbReference type="ARBA" id="ARBA00007241"/>
    </source>
</evidence>
<organism evidence="20 21">
    <name type="scientific">Lysobacter yananisis</name>
    <dbReference type="NCBI Taxonomy" id="1003114"/>
    <lineage>
        <taxon>Bacteria</taxon>
        <taxon>Pseudomonadati</taxon>
        <taxon>Pseudomonadota</taxon>
        <taxon>Gammaproteobacteria</taxon>
        <taxon>Lysobacterales</taxon>
        <taxon>Lysobacteraceae</taxon>
        <taxon>Lysobacter</taxon>
    </lineage>
</organism>
<dbReference type="NCBIfam" id="NF001419">
    <property type="entry name" value="PRK00293.1"/>
    <property type="match status" value="1"/>
</dbReference>
<dbReference type="Pfam" id="PF11412">
    <property type="entry name" value="DsbD_N"/>
    <property type="match status" value="2"/>
</dbReference>
<comment type="catalytic activity">
    <reaction evidence="17 18">
        <text>[protein]-dithiol + NADP(+) = [protein]-disulfide + NADPH + H(+)</text>
        <dbReference type="Rhea" id="RHEA:18753"/>
        <dbReference type="Rhea" id="RHEA-COMP:10593"/>
        <dbReference type="Rhea" id="RHEA-COMP:10594"/>
        <dbReference type="ChEBI" id="CHEBI:15378"/>
        <dbReference type="ChEBI" id="CHEBI:29950"/>
        <dbReference type="ChEBI" id="CHEBI:50058"/>
        <dbReference type="ChEBI" id="CHEBI:57783"/>
        <dbReference type="ChEBI" id="CHEBI:58349"/>
        <dbReference type="EC" id="1.8.1.8"/>
    </reaction>
</comment>
<evidence type="ECO:0000256" key="18">
    <source>
        <dbReference type="HAMAP-Rule" id="MF_00399"/>
    </source>
</evidence>
<feature type="domain" description="Thioredoxin" evidence="19">
    <location>
        <begin position="747"/>
        <end position="876"/>
    </location>
</feature>
<comment type="subcellular location">
    <subcellularLocation>
        <location evidence="1 18">Cell inner membrane</location>
        <topology evidence="1 18">Multi-pass membrane protein</topology>
    </subcellularLocation>
</comment>
<comment type="similarity">
    <text evidence="2 18">Belongs to the thioredoxin family. DsbD subfamily.</text>
</comment>
<evidence type="ECO:0000256" key="8">
    <source>
        <dbReference type="ARBA" id="ARBA00022748"/>
    </source>
</evidence>
<feature type="disulfide bond" description="Redox-active" evidence="18">
    <location>
        <begin position="792"/>
        <end position="795"/>
    </location>
</feature>
<feature type="transmembrane region" description="Helical" evidence="18">
    <location>
        <begin position="620"/>
        <end position="642"/>
    </location>
</feature>
<sequence precursor="true">MTLLSAFRGRRRLRAGAALALAVLGLSLSAPVLAVDEKDLLPVDEAFALSARSAAPDRISISWKVAKGYYLYRHRISVKSDAGFAAQALQLPKGKAYRDQFFGDVETYHQDVAATLPGQAKAATAKLTIKYQGCADAGVCYPPQTRTVEVALAAPPAAAGLGAGLGNGAAPAQDPAPAAAPLANFGARGGASNPLLGGGSPLSAPAAGAGAGTDALPLPPERAFGFEAIAKNGDTLLLRFTPARGYYLYRDKTSLKTDRADIAAGKPQWPRGTAHRDEHFGDVTVFFDQIDVPLPLLRKTADAGKIVLTAGFQGCQTDGICYPPMTRKIEVELPRGTVSTATAATAAMPASAPPAAASATTAAAAATSATPADAPTTAAASAPVTADAGAASVAGTDAGTATDTNATGAAAAGSAEDGAAGAIAAGANPGAATAPQAAPAPAAAQAEDSLLAASLAGPNRYFALLTFFGFGLLLAFTPCVLPMIPILSGLIVGRGPGLGARRAFLLSLVYVLASAVVFTIAGVVAGLVGANLQIAFQTPWVIVLFALLFVALALSSFGLFELQLPHKLRSLVGEVSDRQRSGSWTGVAVMGALSALIVGPCVAPPLAAAVLYIGQTRDPLFGGAALFALAMGMGAPLLAFGVAAGKGLPTSGPWMVGVQRVFGLVFLGMAVWMLSRILPGPVALALYAAVLLGAAVLIALGGGGAGRGFGLRALAWVAALLLGVAGAAQLFGALAGGHDPLQPLAGLRGGAAAQAAELPFRKIKSNEDLDREIAAAQAAGKPLMLDFYADWCVACKEMEKYTFPEPAVHRALDGFVLLKADVTANDEVDQALMKRLGVIGPPMTIYYAHGAERRELRLVGFEKAEPFARRAERARAAVGER</sequence>
<feature type="transmembrane region" description="Helical" evidence="18">
    <location>
        <begin position="504"/>
        <end position="528"/>
    </location>
</feature>
<dbReference type="HAMAP" id="MF_00399">
    <property type="entry name" value="DbsD"/>
    <property type="match status" value="1"/>
</dbReference>
<evidence type="ECO:0000256" key="11">
    <source>
        <dbReference type="ARBA" id="ARBA00023002"/>
    </source>
</evidence>
<keyword evidence="11 18" id="KW-0560">Oxidoreductase</keyword>
<accession>A0ABY9PAD3</accession>
<dbReference type="GO" id="GO:0047134">
    <property type="term" value="F:protein-disulfide reductase [NAD(P)H] activity"/>
    <property type="evidence" value="ECO:0007669"/>
    <property type="project" value="UniProtKB-EC"/>
</dbReference>
<feature type="disulfide bond" description="Redox-active" evidence="18">
    <location>
        <begin position="479"/>
        <end position="601"/>
    </location>
</feature>
<evidence type="ECO:0000256" key="14">
    <source>
        <dbReference type="ARBA" id="ARBA00023157"/>
    </source>
</evidence>
<evidence type="ECO:0000313" key="21">
    <source>
        <dbReference type="Proteomes" id="UP001229313"/>
    </source>
</evidence>
<feature type="transmembrane region" description="Helical" evidence="18">
    <location>
        <begin position="654"/>
        <end position="674"/>
    </location>
</feature>
<evidence type="ECO:0000256" key="12">
    <source>
        <dbReference type="ARBA" id="ARBA00023027"/>
    </source>
</evidence>
<evidence type="ECO:0000256" key="13">
    <source>
        <dbReference type="ARBA" id="ARBA00023136"/>
    </source>
</evidence>
<dbReference type="PANTHER" id="PTHR32234:SF0">
    <property type="entry name" value="THIOL:DISULFIDE INTERCHANGE PROTEIN DSBD"/>
    <property type="match status" value="1"/>
</dbReference>
<evidence type="ECO:0000256" key="9">
    <source>
        <dbReference type="ARBA" id="ARBA00022982"/>
    </source>
</evidence>
<keyword evidence="8 18" id="KW-0201">Cytochrome c-type biogenesis</keyword>
<evidence type="ECO:0000259" key="19">
    <source>
        <dbReference type="PROSITE" id="PS51352"/>
    </source>
</evidence>
<gene>
    <name evidence="18 20" type="primary">dsbD</name>
    <name evidence="20" type="ORF">RDV84_02660</name>
</gene>
<keyword evidence="9 18" id="KW-0249">Electron transport</keyword>
<dbReference type="InterPro" id="IPR036249">
    <property type="entry name" value="Thioredoxin-like_sf"/>
</dbReference>
<feature type="signal peptide" evidence="18">
    <location>
        <begin position="1"/>
        <end position="34"/>
    </location>
</feature>
<evidence type="ECO:0000256" key="16">
    <source>
        <dbReference type="ARBA" id="ARBA00047388"/>
    </source>
</evidence>
<keyword evidence="21" id="KW-1185">Reference proteome</keyword>
<dbReference type="RefSeq" id="WP_309152361.1">
    <property type="nucleotide sequence ID" value="NZ_CP133568.1"/>
</dbReference>
<dbReference type="InterPro" id="IPR017937">
    <property type="entry name" value="Thioredoxin_CS"/>
</dbReference>
<evidence type="ECO:0000313" key="20">
    <source>
        <dbReference type="EMBL" id="WMT03765.1"/>
    </source>
</evidence>
<evidence type="ECO:0000256" key="17">
    <source>
        <dbReference type="ARBA" id="ARBA00047804"/>
    </source>
</evidence>
<evidence type="ECO:0000256" key="10">
    <source>
        <dbReference type="ARBA" id="ARBA00022989"/>
    </source>
</evidence>
<dbReference type="SUPFAM" id="SSF74863">
    <property type="entry name" value="Thiol:disulfide interchange protein DsbD, N-terminal domain (DsbD-alpha)"/>
    <property type="match status" value="2"/>
</dbReference>
<dbReference type="Gene3D" id="3.40.30.10">
    <property type="entry name" value="Glutaredoxin"/>
    <property type="match status" value="1"/>
</dbReference>
<dbReference type="InterPro" id="IPR022910">
    <property type="entry name" value="Thiol_diS_interchange_DbsD"/>
</dbReference>
<evidence type="ECO:0000256" key="6">
    <source>
        <dbReference type="ARBA" id="ARBA00022692"/>
    </source>
</evidence>
<dbReference type="Proteomes" id="UP001229313">
    <property type="component" value="Chromosome"/>
</dbReference>
<name>A0ABY9PAD3_9GAMM</name>
<keyword evidence="15 18" id="KW-0676">Redox-active center</keyword>
<evidence type="ECO:0000256" key="4">
    <source>
        <dbReference type="ARBA" id="ARBA00022475"/>
    </source>
</evidence>
<keyword evidence="3 18" id="KW-0813">Transport</keyword>
<dbReference type="PROSITE" id="PS00194">
    <property type="entry name" value="THIOREDOXIN_1"/>
    <property type="match status" value="1"/>
</dbReference>
<evidence type="ECO:0000256" key="3">
    <source>
        <dbReference type="ARBA" id="ARBA00022448"/>
    </source>
</evidence>
<evidence type="ECO:0000256" key="15">
    <source>
        <dbReference type="ARBA" id="ARBA00023284"/>
    </source>
</evidence>
<keyword evidence="5 18" id="KW-0997">Cell inner membrane</keyword>
<comment type="catalytic activity">
    <reaction evidence="16 18">
        <text>[protein]-dithiol + NAD(+) = [protein]-disulfide + NADH + H(+)</text>
        <dbReference type="Rhea" id="RHEA:18749"/>
        <dbReference type="Rhea" id="RHEA-COMP:10593"/>
        <dbReference type="Rhea" id="RHEA-COMP:10594"/>
        <dbReference type="ChEBI" id="CHEBI:15378"/>
        <dbReference type="ChEBI" id="CHEBI:29950"/>
        <dbReference type="ChEBI" id="CHEBI:50058"/>
        <dbReference type="ChEBI" id="CHEBI:57540"/>
        <dbReference type="ChEBI" id="CHEBI:57945"/>
        <dbReference type="EC" id="1.8.1.8"/>
    </reaction>
</comment>
<reference evidence="20 21" key="1">
    <citation type="submission" date="2023-08" db="EMBL/GenBank/DDBJ databases">
        <title>The whole genome sequence of Lysobacter yananisis.</title>
        <authorList>
            <person name="Sun H."/>
        </authorList>
    </citation>
    <scope>NUCLEOTIDE SEQUENCE [LARGE SCALE GENOMIC DNA]</scope>
    <source>
        <strain evidence="20 21">SNNU513</strain>
    </source>
</reference>
<feature type="transmembrane region" description="Helical" evidence="18">
    <location>
        <begin position="540"/>
        <end position="560"/>
    </location>
</feature>
<dbReference type="PROSITE" id="PS51352">
    <property type="entry name" value="THIOREDOXIN_2"/>
    <property type="match status" value="1"/>
</dbReference>
<keyword evidence="4 18" id="KW-1003">Cell membrane</keyword>
<dbReference type="Pfam" id="PF13899">
    <property type="entry name" value="Thioredoxin_7"/>
    <property type="match status" value="1"/>
</dbReference>
<feature type="transmembrane region" description="Helical" evidence="18">
    <location>
        <begin position="680"/>
        <end position="701"/>
    </location>
</feature>
<proteinExistence type="inferred from homology"/>